<evidence type="ECO:0000313" key="4">
    <source>
        <dbReference type="EMBL" id="ETN97272.1"/>
    </source>
</evidence>
<gene>
    <name evidence="4" type="ORF">RFI_40261</name>
</gene>
<accession>X6L702</accession>
<keyword evidence="2" id="KW-0067">ATP-binding</keyword>
<evidence type="ECO:0000259" key="3">
    <source>
        <dbReference type="PROSITE" id="PS50011"/>
    </source>
</evidence>
<evidence type="ECO:0000313" key="5">
    <source>
        <dbReference type="Proteomes" id="UP000023152"/>
    </source>
</evidence>
<dbReference type="InterPro" id="IPR000719">
    <property type="entry name" value="Prot_kinase_dom"/>
</dbReference>
<proteinExistence type="predicted"/>
<dbReference type="PANTHER" id="PTHR24055">
    <property type="entry name" value="MITOGEN-ACTIVATED PROTEIN KINASE"/>
    <property type="match status" value="1"/>
</dbReference>
<evidence type="ECO:0000256" key="2">
    <source>
        <dbReference type="ARBA" id="ARBA00022840"/>
    </source>
</evidence>
<dbReference type="Gene3D" id="1.10.510.10">
    <property type="entry name" value="Transferase(Phosphotransferase) domain 1"/>
    <property type="match status" value="1"/>
</dbReference>
<dbReference type="SMART" id="SM00220">
    <property type="entry name" value="S_TKc"/>
    <property type="match status" value="1"/>
</dbReference>
<dbReference type="Pfam" id="PF00069">
    <property type="entry name" value="Pkinase"/>
    <property type="match status" value="1"/>
</dbReference>
<dbReference type="EMBL" id="ASPP01050238">
    <property type="protein sequence ID" value="ETN97272.1"/>
    <property type="molecule type" value="Genomic_DNA"/>
</dbReference>
<dbReference type="InterPro" id="IPR050117">
    <property type="entry name" value="MAPK"/>
</dbReference>
<dbReference type="SUPFAM" id="SSF56112">
    <property type="entry name" value="Protein kinase-like (PK-like)"/>
    <property type="match status" value="1"/>
</dbReference>
<name>X6L702_RETFI</name>
<dbReference type="InterPro" id="IPR011009">
    <property type="entry name" value="Kinase-like_dom_sf"/>
</dbReference>
<reference evidence="4 5" key="1">
    <citation type="journal article" date="2013" name="Curr. Biol.">
        <title>The Genome of the Foraminiferan Reticulomyxa filosa.</title>
        <authorList>
            <person name="Glockner G."/>
            <person name="Hulsmann N."/>
            <person name="Schleicher M."/>
            <person name="Noegel A.A."/>
            <person name="Eichinger L."/>
            <person name="Gallinger C."/>
            <person name="Pawlowski J."/>
            <person name="Sierra R."/>
            <person name="Euteneuer U."/>
            <person name="Pillet L."/>
            <person name="Moustafa A."/>
            <person name="Platzer M."/>
            <person name="Groth M."/>
            <person name="Szafranski K."/>
            <person name="Schliwa M."/>
        </authorList>
    </citation>
    <scope>NUCLEOTIDE SEQUENCE [LARGE SCALE GENOMIC DNA]</scope>
</reference>
<organism evidence="4 5">
    <name type="scientific">Reticulomyxa filosa</name>
    <dbReference type="NCBI Taxonomy" id="46433"/>
    <lineage>
        <taxon>Eukaryota</taxon>
        <taxon>Sar</taxon>
        <taxon>Rhizaria</taxon>
        <taxon>Retaria</taxon>
        <taxon>Foraminifera</taxon>
        <taxon>Monothalamids</taxon>
        <taxon>Reticulomyxidae</taxon>
        <taxon>Reticulomyxa</taxon>
    </lineage>
</organism>
<evidence type="ECO:0000256" key="1">
    <source>
        <dbReference type="ARBA" id="ARBA00022741"/>
    </source>
</evidence>
<dbReference type="GO" id="GO:0005524">
    <property type="term" value="F:ATP binding"/>
    <property type="evidence" value="ECO:0007669"/>
    <property type="project" value="UniProtKB-KW"/>
</dbReference>
<keyword evidence="1" id="KW-0547">Nucleotide-binding</keyword>
<dbReference type="Proteomes" id="UP000023152">
    <property type="component" value="Unassembled WGS sequence"/>
</dbReference>
<dbReference type="GO" id="GO:0004672">
    <property type="term" value="F:protein kinase activity"/>
    <property type="evidence" value="ECO:0007669"/>
    <property type="project" value="InterPro"/>
</dbReference>
<keyword evidence="5" id="KW-1185">Reference proteome</keyword>
<sequence length="230" mass="26770">MSPIHCSRQLTRHVVTRWYRAPEVMLFSLRREYLKAVDLWSVGCIFAELLMMLRDNCPDCKQRGALFPGHSCFPLSAKKEDAYKDKMDQLNVIFDVIGTPSRESVSKIADDKARQHLLNLPLKPRIDFSRKFPASPPEAIDLLDRLLEFDFEKRITVDDALAHPFLKPVRDVQAEVHINLLYDPHCFLSLFFFLDPVKFDFEDVPLEVSTIYGTFHLLFFYAYVFCCTTI</sequence>
<protein>
    <recommendedName>
        <fullName evidence="3">Protein kinase domain-containing protein</fullName>
    </recommendedName>
</protein>
<dbReference type="AlphaFoldDB" id="X6L702"/>
<dbReference type="PROSITE" id="PS50011">
    <property type="entry name" value="PROTEIN_KINASE_DOM"/>
    <property type="match status" value="1"/>
</dbReference>
<feature type="domain" description="Protein kinase" evidence="3">
    <location>
        <begin position="1"/>
        <end position="166"/>
    </location>
</feature>
<comment type="caution">
    <text evidence="4">The sequence shown here is derived from an EMBL/GenBank/DDBJ whole genome shotgun (WGS) entry which is preliminary data.</text>
</comment>
<dbReference type="OrthoDB" id="192887at2759"/>